<evidence type="ECO:0000259" key="12">
    <source>
        <dbReference type="PROSITE" id="PS51462"/>
    </source>
</evidence>
<evidence type="ECO:0000313" key="13">
    <source>
        <dbReference type="EMBL" id="MBD3920953.1"/>
    </source>
</evidence>
<dbReference type="RefSeq" id="WP_191205262.1">
    <property type="nucleotide sequence ID" value="NZ_JACXZA010000005.1"/>
</dbReference>
<evidence type="ECO:0000256" key="3">
    <source>
        <dbReference type="ARBA" id="ARBA00022457"/>
    </source>
</evidence>
<accession>A0ABR8MYC4</accession>
<dbReference type="Pfam" id="PF00293">
    <property type="entry name" value="NUDIX"/>
    <property type="match status" value="1"/>
</dbReference>
<evidence type="ECO:0000256" key="5">
    <source>
        <dbReference type="ARBA" id="ARBA00022723"/>
    </source>
</evidence>
<dbReference type="PANTHER" id="PTHR47707">
    <property type="entry name" value="8-OXO-DGTP DIPHOSPHATASE"/>
    <property type="match status" value="1"/>
</dbReference>
<keyword evidence="5" id="KW-0479">Metal-binding</keyword>
<name>A0ABR8MYC4_9BACL</name>
<dbReference type="Proteomes" id="UP000609346">
    <property type="component" value="Unassembled WGS sequence"/>
</dbReference>
<keyword evidence="3" id="KW-0515">Mutator protein</keyword>
<dbReference type="NCBIfam" id="TIGR00586">
    <property type="entry name" value="mutt"/>
    <property type="match status" value="1"/>
</dbReference>
<dbReference type="PANTHER" id="PTHR47707:SF1">
    <property type="entry name" value="NUDIX HYDROLASE FAMILY PROTEIN"/>
    <property type="match status" value="1"/>
</dbReference>
<evidence type="ECO:0000256" key="8">
    <source>
        <dbReference type="ARBA" id="ARBA00022842"/>
    </source>
</evidence>
<keyword evidence="9" id="KW-0234">DNA repair</keyword>
<keyword evidence="7" id="KW-0378">Hydrolase</keyword>
<comment type="similarity">
    <text evidence="2">Belongs to the Nudix hydrolase family.</text>
</comment>
<dbReference type="EC" id="3.6.1.55" evidence="11"/>
<dbReference type="PROSITE" id="PS51462">
    <property type="entry name" value="NUDIX"/>
    <property type="match status" value="1"/>
</dbReference>
<feature type="domain" description="Nudix hydrolase" evidence="12">
    <location>
        <begin position="1"/>
        <end position="126"/>
    </location>
</feature>
<dbReference type="InterPro" id="IPR003561">
    <property type="entry name" value="Mutator_MutT"/>
</dbReference>
<evidence type="ECO:0000313" key="14">
    <source>
        <dbReference type="Proteomes" id="UP000609346"/>
    </source>
</evidence>
<evidence type="ECO:0000256" key="1">
    <source>
        <dbReference type="ARBA" id="ARBA00001946"/>
    </source>
</evidence>
<dbReference type="EMBL" id="JACXZA010000005">
    <property type="protein sequence ID" value="MBD3920953.1"/>
    <property type="molecule type" value="Genomic_DNA"/>
</dbReference>
<sequence>MIQVAAAIIEDEQGRILIARRKPGKSQAGMWEFPGGKIEQGELADDCLRRELMEEMEIEIDPYAFFGVNDHHYGATHIRLIAYRARYVSGTITLTDHDEYRWITARELTAFTFAPADVKFVEMLHSSKPRLNE</sequence>
<evidence type="ECO:0000256" key="7">
    <source>
        <dbReference type="ARBA" id="ARBA00022801"/>
    </source>
</evidence>
<reference evidence="13 14" key="1">
    <citation type="submission" date="2020-09" db="EMBL/GenBank/DDBJ databases">
        <title>Paenibacillus sp. strain PR3 16S rRNA gene Genome sequencing and assembly.</title>
        <authorList>
            <person name="Kim J."/>
        </authorList>
    </citation>
    <scope>NUCLEOTIDE SEQUENCE [LARGE SCALE GENOMIC DNA]</scope>
    <source>
        <strain evidence="13 14">PR3</strain>
    </source>
</reference>
<evidence type="ECO:0000256" key="11">
    <source>
        <dbReference type="ARBA" id="ARBA00038905"/>
    </source>
</evidence>
<dbReference type="PRINTS" id="PR00502">
    <property type="entry name" value="NUDIXFAMILY"/>
</dbReference>
<evidence type="ECO:0000256" key="2">
    <source>
        <dbReference type="ARBA" id="ARBA00005582"/>
    </source>
</evidence>
<keyword evidence="14" id="KW-1185">Reference proteome</keyword>
<evidence type="ECO:0000256" key="9">
    <source>
        <dbReference type="ARBA" id="ARBA00023204"/>
    </source>
</evidence>
<evidence type="ECO:0000256" key="4">
    <source>
        <dbReference type="ARBA" id="ARBA00022705"/>
    </source>
</evidence>
<dbReference type="SUPFAM" id="SSF55811">
    <property type="entry name" value="Nudix"/>
    <property type="match status" value="1"/>
</dbReference>
<dbReference type="Gene3D" id="3.90.79.10">
    <property type="entry name" value="Nucleoside Triphosphate Pyrophosphohydrolase"/>
    <property type="match status" value="1"/>
</dbReference>
<dbReference type="InterPro" id="IPR000086">
    <property type="entry name" value="NUDIX_hydrolase_dom"/>
</dbReference>
<keyword evidence="6" id="KW-0227">DNA damage</keyword>
<evidence type="ECO:0000256" key="10">
    <source>
        <dbReference type="ARBA" id="ARBA00035861"/>
    </source>
</evidence>
<dbReference type="InterPro" id="IPR047127">
    <property type="entry name" value="MutT-like"/>
</dbReference>
<comment type="catalytic activity">
    <reaction evidence="10">
        <text>8-oxo-dGTP + H2O = 8-oxo-dGMP + diphosphate + H(+)</text>
        <dbReference type="Rhea" id="RHEA:31575"/>
        <dbReference type="ChEBI" id="CHEBI:15377"/>
        <dbReference type="ChEBI" id="CHEBI:15378"/>
        <dbReference type="ChEBI" id="CHEBI:33019"/>
        <dbReference type="ChEBI" id="CHEBI:63224"/>
        <dbReference type="ChEBI" id="CHEBI:77896"/>
        <dbReference type="EC" id="3.6.1.55"/>
    </reaction>
</comment>
<comment type="caution">
    <text evidence="13">The sequence shown here is derived from an EMBL/GenBank/DDBJ whole genome shotgun (WGS) entry which is preliminary data.</text>
</comment>
<dbReference type="InterPro" id="IPR020476">
    <property type="entry name" value="Nudix_hydrolase"/>
</dbReference>
<organism evidence="13 14">
    <name type="scientific">Paenibacillus terricola</name>
    <dbReference type="NCBI Taxonomy" id="2763503"/>
    <lineage>
        <taxon>Bacteria</taxon>
        <taxon>Bacillati</taxon>
        <taxon>Bacillota</taxon>
        <taxon>Bacilli</taxon>
        <taxon>Bacillales</taxon>
        <taxon>Paenibacillaceae</taxon>
        <taxon>Paenibacillus</taxon>
    </lineage>
</organism>
<dbReference type="CDD" id="cd03425">
    <property type="entry name" value="NUDIX_MutT_NudA_like"/>
    <property type="match status" value="1"/>
</dbReference>
<proteinExistence type="inferred from homology"/>
<evidence type="ECO:0000256" key="6">
    <source>
        <dbReference type="ARBA" id="ARBA00022763"/>
    </source>
</evidence>
<keyword evidence="8" id="KW-0460">Magnesium</keyword>
<comment type="cofactor">
    <cofactor evidence="1">
        <name>Mg(2+)</name>
        <dbReference type="ChEBI" id="CHEBI:18420"/>
    </cofactor>
</comment>
<protein>
    <recommendedName>
        <fullName evidence="11">8-oxo-dGTP diphosphatase</fullName>
        <ecNumber evidence="11">3.6.1.55</ecNumber>
    </recommendedName>
</protein>
<gene>
    <name evidence="13" type="primary">mutT</name>
    <name evidence="13" type="ORF">H8B09_19460</name>
</gene>
<dbReference type="InterPro" id="IPR015797">
    <property type="entry name" value="NUDIX_hydrolase-like_dom_sf"/>
</dbReference>
<keyword evidence="4" id="KW-0235">DNA replication</keyword>